<dbReference type="STRING" id="569365.A0A0D2AIC1"/>
<keyword evidence="2" id="KW-0472">Membrane</keyword>
<evidence type="ECO:0000256" key="1">
    <source>
        <dbReference type="SAM" id="MobiDB-lite"/>
    </source>
</evidence>
<feature type="transmembrane region" description="Helical" evidence="2">
    <location>
        <begin position="185"/>
        <end position="206"/>
    </location>
</feature>
<evidence type="ECO:0000256" key="2">
    <source>
        <dbReference type="SAM" id="Phobius"/>
    </source>
</evidence>
<dbReference type="HOGENOM" id="CLU_022448_0_0_1"/>
<dbReference type="SUPFAM" id="SSF48097">
    <property type="entry name" value="Regulator of G-protein signaling, RGS"/>
    <property type="match status" value="1"/>
</dbReference>
<feature type="region of interest" description="Disordered" evidence="1">
    <location>
        <begin position="1"/>
        <end position="22"/>
    </location>
</feature>
<accession>A0A0D2AIC1</accession>
<dbReference type="Gene3D" id="1.10.167.10">
    <property type="entry name" value="Regulator of G-protein Signalling 4, domain 2"/>
    <property type="match status" value="1"/>
</dbReference>
<dbReference type="Proteomes" id="UP000054466">
    <property type="component" value="Unassembled WGS sequence"/>
</dbReference>
<feature type="transmembrane region" description="Helical" evidence="2">
    <location>
        <begin position="118"/>
        <end position="140"/>
    </location>
</feature>
<dbReference type="EMBL" id="KN847045">
    <property type="protein sequence ID" value="KIW24642.1"/>
    <property type="molecule type" value="Genomic_DNA"/>
</dbReference>
<gene>
    <name evidence="3" type="ORF">PV07_10346</name>
</gene>
<dbReference type="GeneID" id="27349540"/>
<keyword evidence="2" id="KW-0812">Transmembrane</keyword>
<keyword evidence="4" id="KW-1185">Reference proteome</keyword>
<organism evidence="3 4">
    <name type="scientific">Cladophialophora immunda</name>
    <dbReference type="NCBI Taxonomy" id="569365"/>
    <lineage>
        <taxon>Eukaryota</taxon>
        <taxon>Fungi</taxon>
        <taxon>Dikarya</taxon>
        <taxon>Ascomycota</taxon>
        <taxon>Pezizomycotina</taxon>
        <taxon>Eurotiomycetes</taxon>
        <taxon>Chaetothyriomycetidae</taxon>
        <taxon>Chaetothyriales</taxon>
        <taxon>Herpotrichiellaceae</taxon>
        <taxon>Cladophialophora</taxon>
    </lineage>
</organism>
<dbReference type="OrthoDB" id="5313079at2759"/>
<evidence type="ECO:0008006" key="5">
    <source>
        <dbReference type="Google" id="ProtNLM"/>
    </source>
</evidence>
<feature type="transmembrane region" description="Helical" evidence="2">
    <location>
        <begin position="84"/>
        <end position="106"/>
    </location>
</feature>
<keyword evidence="2" id="KW-1133">Transmembrane helix</keyword>
<feature type="transmembrane region" description="Helical" evidence="2">
    <location>
        <begin position="302"/>
        <end position="324"/>
    </location>
</feature>
<dbReference type="InterPro" id="IPR036305">
    <property type="entry name" value="RGS_sf"/>
</dbReference>
<feature type="transmembrane region" description="Helical" evidence="2">
    <location>
        <begin position="236"/>
        <end position="254"/>
    </location>
</feature>
<proteinExistence type="predicted"/>
<feature type="region of interest" description="Disordered" evidence="1">
    <location>
        <begin position="351"/>
        <end position="376"/>
    </location>
</feature>
<reference evidence="3 4" key="1">
    <citation type="submission" date="2015-01" db="EMBL/GenBank/DDBJ databases">
        <title>The Genome Sequence of Cladophialophora immunda CBS83496.</title>
        <authorList>
            <consortium name="The Broad Institute Genomics Platform"/>
            <person name="Cuomo C."/>
            <person name="de Hoog S."/>
            <person name="Gorbushina A."/>
            <person name="Stielow B."/>
            <person name="Teixiera M."/>
            <person name="Abouelleil A."/>
            <person name="Chapman S.B."/>
            <person name="Priest M."/>
            <person name="Young S.K."/>
            <person name="Wortman J."/>
            <person name="Nusbaum C."/>
            <person name="Birren B."/>
        </authorList>
    </citation>
    <scope>NUCLEOTIDE SEQUENCE [LARGE SCALE GENOMIC DNA]</scope>
    <source>
        <strain evidence="3 4">CBS 83496</strain>
    </source>
</reference>
<sequence>MASATSPCTGSMPRNVNSPDRGTITMSTQVQNAYANGYDMALRFNTDGLGITYIGLVIAWTCLLLPAAVFLIRNRHLPYLRIRNIPLAVSAVATLHVYWVLCMIAYVLNGYFPCATEYWIMSIYLPLGIALFQATNSQLLSVATAQKRYAHGDLLVESKPPTDLKTPVWRKWWHRLRTYNATKNTMAWIGIGMSAQVVFALIIFLVSRKFHPGFGVTGDVTTRSLCRRGWEWWPSIAWQIFWSWMYAPVLLWRVRNIRDVHGWRAQTIACIVAGLPASPMWLVALYAKPLQTTVDKYFVPPLWFSPSIVIMQASVIFVPFFQIFKNRKLETETREIIAEWEEKQKFNGSLNAGSTKGAVRSRNSTRQSVKSTTSARQGEMYTMSALETTLKLNPTPLLMFSALKDFSGENISFLIHVRDWKTVWLTGTPKSGLLRKQGHTKTHEQDLVRRQFQQAVGIYASFVSLKYSEFPINISSAHLRDLEAIFEQYAALVCAEPTSNAATPFENYWSSTVSEDLESQMGKDQLSVVSTVIGEGGRDDLKRDNSESLQLQQLKMTNFGERLPVNIGIPDAFDETVFDKAELSIKELVLTNTWAKFVKAGFAQNSAKSSFTARFEAAVDACRLRFPGRLPKLAGKLRK</sequence>
<dbReference type="InterPro" id="IPR044926">
    <property type="entry name" value="RGS_subdomain_2"/>
</dbReference>
<evidence type="ECO:0000313" key="4">
    <source>
        <dbReference type="Proteomes" id="UP000054466"/>
    </source>
</evidence>
<feature type="transmembrane region" description="Helical" evidence="2">
    <location>
        <begin position="50"/>
        <end position="72"/>
    </location>
</feature>
<feature type="compositionally biased region" description="Polar residues" evidence="1">
    <location>
        <begin position="361"/>
        <end position="376"/>
    </location>
</feature>
<protein>
    <recommendedName>
        <fullName evidence="5">RGS domain-containing protein</fullName>
    </recommendedName>
</protein>
<dbReference type="AlphaFoldDB" id="A0A0D2AIC1"/>
<dbReference type="RefSeq" id="XP_016244858.1">
    <property type="nucleotide sequence ID" value="XM_016397667.1"/>
</dbReference>
<evidence type="ECO:0000313" key="3">
    <source>
        <dbReference type="EMBL" id="KIW24642.1"/>
    </source>
</evidence>
<dbReference type="VEuPathDB" id="FungiDB:PV07_10346"/>
<name>A0A0D2AIC1_9EURO</name>
<feature type="transmembrane region" description="Helical" evidence="2">
    <location>
        <begin position="266"/>
        <end position="287"/>
    </location>
</feature>